<evidence type="ECO:0000313" key="1">
    <source>
        <dbReference type="EMBL" id="GAI82568.1"/>
    </source>
</evidence>
<evidence type="ECO:0008006" key="2">
    <source>
        <dbReference type="Google" id="ProtNLM"/>
    </source>
</evidence>
<dbReference type="EMBL" id="BARW01013686">
    <property type="protein sequence ID" value="GAI82568.1"/>
    <property type="molecule type" value="Genomic_DNA"/>
</dbReference>
<sequence length="123" mass="13838">MKSYEIKVAARHLNRLFEKASGRSLIKMLAELITNSDDSYKRIEAQDPTNKNVKPIQIIADKRKHLIVVIDNAEGLTEDEMEKKFSTYGEDSGDAAEGYATRSLFGKGLRDVVFSQERATVKS</sequence>
<accession>X1RPK3</accession>
<comment type="caution">
    <text evidence="1">The sequence shown here is derived from an EMBL/GenBank/DDBJ whole genome shotgun (WGS) entry which is preliminary data.</text>
</comment>
<dbReference type="AlphaFoldDB" id="X1RPK3"/>
<protein>
    <recommendedName>
        <fullName evidence="2">Histidine kinase/HSP90-like ATPase domain-containing protein</fullName>
    </recommendedName>
</protein>
<organism evidence="1">
    <name type="scientific">marine sediment metagenome</name>
    <dbReference type="NCBI Taxonomy" id="412755"/>
    <lineage>
        <taxon>unclassified sequences</taxon>
        <taxon>metagenomes</taxon>
        <taxon>ecological metagenomes</taxon>
    </lineage>
</organism>
<dbReference type="Pfam" id="PF13589">
    <property type="entry name" value="HATPase_c_3"/>
    <property type="match status" value="1"/>
</dbReference>
<dbReference type="SUPFAM" id="SSF55874">
    <property type="entry name" value="ATPase domain of HSP90 chaperone/DNA topoisomerase II/histidine kinase"/>
    <property type="match status" value="1"/>
</dbReference>
<dbReference type="Gene3D" id="3.30.565.10">
    <property type="entry name" value="Histidine kinase-like ATPase, C-terminal domain"/>
    <property type="match status" value="1"/>
</dbReference>
<feature type="non-terminal residue" evidence="1">
    <location>
        <position position="123"/>
    </location>
</feature>
<dbReference type="InterPro" id="IPR036890">
    <property type="entry name" value="HATPase_C_sf"/>
</dbReference>
<reference evidence="1" key="1">
    <citation type="journal article" date="2014" name="Front. Microbiol.">
        <title>High frequency of phylogenetically diverse reductive dehalogenase-homologous genes in deep subseafloor sedimentary metagenomes.</title>
        <authorList>
            <person name="Kawai M."/>
            <person name="Futagami T."/>
            <person name="Toyoda A."/>
            <person name="Takaki Y."/>
            <person name="Nishi S."/>
            <person name="Hori S."/>
            <person name="Arai W."/>
            <person name="Tsubouchi T."/>
            <person name="Morono Y."/>
            <person name="Uchiyama I."/>
            <person name="Ito T."/>
            <person name="Fujiyama A."/>
            <person name="Inagaki F."/>
            <person name="Takami H."/>
        </authorList>
    </citation>
    <scope>NUCLEOTIDE SEQUENCE</scope>
    <source>
        <strain evidence="1">Expedition CK06-06</strain>
    </source>
</reference>
<proteinExistence type="predicted"/>
<gene>
    <name evidence="1" type="ORF">S12H4_24896</name>
</gene>
<name>X1RPK3_9ZZZZ</name>